<accession>A0AAW8G6Q3</accession>
<evidence type="ECO:0000256" key="5">
    <source>
        <dbReference type="SAM" id="SignalP"/>
    </source>
</evidence>
<feature type="domain" description="GGDEF" evidence="6">
    <location>
        <begin position="337"/>
        <end position="472"/>
    </location>
</feature>
<dbReference type="AlphaFoldDB" id="A0AAW8G6Q3"/>
<comment type="cofactor">
    <cofactor evidence="1">
        <name>Mg(2+)</name>
        <dbReference type="ChEBI" id="CHEBI:18420"/>
    </cofactor>
</comment>
<protein>
    <recommendedName>
        <fullName evidence="2">diguanylate cyclase</fullName>
        <ecNumber evidence="2">2.7.7.65</ecNumber>
    </recommendedName>
</protein>
<dbReference type="PANTHER" id="PTHR45138:SF9">
    <property type="entry name" value="DIGUANYLATE CYCLASE DGCM-RELATED"/>
    <property type="match status" value="1"/>
</dbReference>
<organism evidence="7 8">
    <name type="scientific">Pseudoxanthomonas winnipegensis</name>
    <dbReference type="NCBI Taxonomy" id="2480810"/>
    <lineage>
        <taxon>Bacteria</taxon>
        <taxon>Pseudomonadati</taxon>
        <taxon>Pseudomonadota</taxon>
        <taxon>Gammaproteobacteria</taxon>
        <taxon>Lysobacterales</taxon>
        <taxon>Lysobacteraceae</taxon>
        <taxon>Pseudoxanthomonas</taxon>
    </lineage>
</organism>
<feature type="transmembrane region" description="Helical" evidence="4">
    <location>
        <begin position="273"/>
        <end position="291"/>
    </location>
</feature>
<dbReference type="FunFam" id="3.30.70.270:FF:000001">
    <property type="entry name" value="Diguanylate cyclase domain protein"/>
    <property type="match status" value="1"/>
</dbReference>
<keyword evidence="4" id="KW-0812">Transmembrane</keyword>
<feature type="transmembrane region" description="Helical" evidence="4">
    <location>
        <begin position="54"/>
        <end position="74"/>
    </location>
</feature>
<dbReference type="InterPro" id="IPR029787">
    <property type="entry name" value="Nucleotide_cyclase"/>
</dbReference>
<keyword evidence="4" id="KW-1133">Transmembrane helix</keyword>
<feature type="transmembrane region" description="Helical" evidence="4">
    <location>
        <begin position="210"/>
        <end position="228"/>
    </location>
</feature>
<dbReference type="InterPro" id="IPR000160">
    <property type="entry name" value="GGDEF_dom"/>
</dbReference>
<evidence type="ECO:0000256" key="1">
    <source>
        <dbReference type="ARBA" id="ARBA00001946"/>
    </source>
</evidence>
<feature type="transmembrane region" description="Helical" evidence="4">
    <location>
        <begin position="86"/>
        <end position="107"/>
    </location>
</feature>
<dbReference type="SUPFAM" id="SSF55073">
    <property type="entry name" value="Nucleotide cyclase"/>
    <property type="match status" value="1"/>
</dbReference>
<reference evidence="7" key="1">
    <citation type="submission" date="2023-07" db="EMBL/GenBank/DDBJ databases">
        <title>Functional and genomic diversity of the sorghum phyllosphere microbiome.</title>
        <authorList>
            <person name="Shade A."/>
        </authorList>
    </citation>
    <scope>NUCLEOTIDE SEQUENCE</scope>
    <source>
        <strain evidence="7">SORGH_AS_0908</strain>
    </source>
</reference>
<evidence type="ECO:0000313" key="8">
    <source>
        <dbReference type="Proteomes" id="UP001234354"/>
    </source>
</evidence>
<evidence type="ECO:0000313" key="7">
    <source>
        <dbReference type="EMBL" id="MDQ1117962.1"/>
    </source>
</evidence>
<dbReference type="PROSITE" id="PS50887">
    <property type="entry name" value="GGDEF"/>
    <property type="match status" value="1"/>
</dbReference>
<dbReference type="CDD" id="cd01949">
    <property type="entry name" value="GGDEF"/>
    <property type="match status" value="1"/>
</dbReference>
<evidence type="ECO:0000256" key="4">
    <source>
        <dbReference type="SAM" id="Phobius"/>
    </source>
</evidence>
<dbReference type="EMBL" id="JAUTBB010000001">
    <property type="protein sequence ID" value="MDQ1117962.1"/>
    <property type="molecule type" value="Genomic_DNA"/>
</dbReference>
<proteinExistence type="predicted"/>
<feature type="chain" id="PRO_5043779212" description="diguanylate cyclase" evidence="5">
    <location>
        <begin position="24"/>
        <end position="484"/>
    </location>
</feature>
<feature type="signal peptide" evidence="5">
    <location>
        <begin position="1"/>
        <end position="23"/>
    </location>
</feature>
<dbReference type="InterPro" id="IPR050469">
    <property type="entry name" value="Diguanylate_Cyclase"/>
</dbReference>
<dbReference type="Gene3D" id="3.30.70.270">
    <property type="match status" value="1"/>
</dbReference>
<evidence type="ECO:0000259" key="6">
    <source>
        <dbReference type="PROSITE" id="PS50887"/>
    </source>
</evidence>
<dbReference type="Proteomes" id="UP001234354">
    <property type="component" value="Unassembled WGS sequence"/>
</dbReference>
<dbReference type="InterPro" id="IPR043128">
    <property type="entry name" value="Rev_trsase/Diguanyl_cyclase"/>
</dbReference>
<dbReference type="PANTHER" id="PTHR45138">
    <property type="entry name" value="REGULATORY COMPONENTS OF SENSORY TRANSDUCTION SYSTEM"/>
    <property type="match status" value="1"/>
</dbReference>
<keyword evidence="4" id="KW-0472">Membrane</keyword>
<dbReference type="EC" id="2.7.7.65" evidence="2"/>
<sequence>MRMLPWLYLLIHAAAMWALPAHAETVSFAFLLGAPLLAAATCLWRSRGNAAASGWIALAIALLLWAGGMAVNMLQTAVLDSTSSTSGASVLLYVLYGVPLTFALASHQGEAWPVRLLDALMAIALGLLFFVHTFTFATLSGASEDGLNRLALMLDAENAFIAVFSVLRWLASGTAAQRHFHGSQAAYAWVYLGVAACINHGEPPDDRFGVWWDVLIDVPFLLLVSLALRPVTDARPGWQLPRLASIVRAGSPLLLPISVLATSAMILGRHPQWAIGGFVFALLGYGVRSVLLQLRAMTEREELHALARVDTLTGLANRREFDAALSREWQRARRSGEPLALLMIDIDHFKRLNDAFGHQVGDAHLRAVAQTLAAGCTRALDVVARYGGEEFAVILPSTDAPAAQAMAEALRAAVEQRRLNAPEPGPYVTVSVGVGAAWQVEGPDPAPLLEATDAALYDAKRAGRNRLAFRAMGPLSGPVPAGQG</sequence>
<evidence type="ECO:0000256" key="2">
    <source>
        <dbReference type="ARBA" id="ARBA00012528"/>
    </source>
</evidence>
<dbReference type="GO" id="GO:0043709">
    <property type="term" value="P:cell adhesion involved in single-species biofilm formation"/>
    <property type="evidence" value="ECO:0007669"/>
    <property type="project" value="TreeGrafter"/>
</dbReference>
<dbReference type="GO" id="GO:0005886">
    <property type="term" value="C:plasma membrane"/>
    <property type="evidence" value="ECO:0007669"/>
    <property type="project" value="TreeGrafter"/>
</dbReference>
<comment type="caution">
    <text evidence="7">The sequence shown here is derived from an EMBL/GenBank/DDBJ whole genome shotgun (WGS) entry which is preliminary data.</text>
</comment>
<evidence type="ECO:0000256" key="3">
    <source>
        <dbReference type="ARBA" id="ARBA00034247"/>
    </source>
</evidence>
<gene>
    <name evidence="7" type="ORF">QE383_000270</name>
</gene>
<dbReference type="GO" id="GO:0052621">
    <property type="term" value="F:diguanylate cyclase activity"/>
    <property type="evidence" value="ECO:0007669"/>
    <property type="project" value="UniProtKB-EC"/>
</dbReference>
<feature type="transmembrane region" description="Helical" evidence="4">
    <location>
        <begin position="119"/>
        <end position="139"/>
    </location>
</feature>
<dbReference type="GO" id="GO:1902201">
    <property type="term" value="P:negative regulation of bacterial-type flagellum-dependent cell motility"/>
    <property type="evidence" value="ECO:0007669"/>
    <property type="project" value="TreeGrafter"/>
</dbReference>
<dbReference type="Pfam" id="PF00990">
    <property type="entry name" value="GGDEF"/>
    <property type="match status" value="1"/>
</dbReference>
<dbReference type="NCBIfam" id="TIGR00254">
    <property type="entry name" value="GGDEF"/>
    <property type="match status" value="1"/>
</dbReference>
<feature type="transmembrane region" description="Helical" evidence="4">
    <location>
        <begin position="249"/>
        <end position="267"/>
    </location>
</feature>
<dbReference type="SMART" id="SM00267">
    <property type="entry name" value="GGDEF"/>
    <property type="match status" value="1"/>
</dbReference>
<comment type="catalytic activity">
    <reaction evidence="3">
        <text>2 GTP = 3',3'-c-di-GMP + 2 diphosphate</text>
        <dbReference type="Rhea" id="RHEA:24898"/>
        <dbReference type="ChEBI" id="CHEBI:33019"/>
        <dbReference type="ChEBI" id="CHEBI:37565"/>
        <dbReference type="ChEBI" id="CHEBI:58805"/>
        <dbReference type="EC" id="2.7.7.65"/>
    </reaction>
</comment>
<keyword evidence="5" id="KW-0732">Signal</keyword>
<name>A0AAW8G6Q3_9GAMM</name>